<evidence type="ECO:0000313" key="2">
    <source>
        <dbReference type="EMBL" id="KAJ6717467.1"/>
    </source>
</evidence>
<dbReference type="Proteomes" id="UP001151532">
    <property type="component" value="Chromosome 10"/>
</dbReference>
<sequence>MEIVTKVVPLSQYVADRRRRWRFWLDLIWAWSGGLCLEMEIVYFWSGIDRSGILLDLLIYDFGLLKKKEYHP</sequence>
<keyword evidence="1" id="KW-1133">Transmembrane helix</keyword>
<dbReference type="AlphaFoldDB" id="A0A9Q0TTB5"/>
<feature type="non-terminal residue" evidence="2">
    <location>
        <position position="72"/>
    </location>
</feature>
<protein>
    <submittedName>
        <fullName evidence="2">Uncharacterized protein</fullName>
    </submittedName>
</protein>
<reference evidence="2" key="1">
    <citation type="submission" date="2022-11" db="EMBL/GenBank/DDBJ databases">
        <authorList>
            <person name="Hyden B.L."/>
            <person name="Feng K."/>
            <person name="Yates T."/>
            <person name="Jawdy S."/>
            <person name="Smart L.B."/>
            <person name="Muchero W."/>
        </authorList>
    </citation>
    <scope>NUCLEOTIDE SEQUENCE</scope>
    <source>
        <tissue evidence="2">Shoot tip</tissue>
    </source>
</reference>
<evidence type="ECO:0000313" key="3">
    <source>
        <dbReference type="Proteomes" id="UP001151532"/>
    </source>
</evidence>
<organism evidence="2 3">
    <name type="scientific">Salix purpurea</name>
    <name type="common">Purple osier willow</name>
    <dbReference type="NCBI Taxonomy" id="77065"/>
    <lineage>
        <taxon>Eukaryota</taxon>
        <taxon>Viridiplantae</taxon>
        <taxon>Streptophyta</taxon>
        <taxon>Embryophyta</taxon>
        <taxon>Tracheophyta</taxon>
        <taxon>Spermatophyta</taxon>
        <taxon>Magnoliopsida</taxon>
        <taxon>eudicotyledons</taxon>
        <taxon>Gunneridae</taxon>
        <taxon>Pentapetalae</taxon>
        <taxon>rosids</taxon>
        <taxon>fabids</taxon>
        <taxon>Malpighiales</taxon>
        <taxon>Salicaceae</taxon>
        <taxon>Saliceae</taxon>
        <taxon>Salix</taxon>
    </lineage>
</organism>
<dbReference type="EMBL" id="JAPFFK010000014">
    <property type="protein sequence ID" value="KAJ6717467.1"/>
    <property type="molecule type" value="Genomic_DNA"/>
</dbReference>
<gene>
    <name evidence="2" type="ORF">OIU79_005615</name>
</gene>
<reference evidence="2" key="2">
    <citation type="journal article" date="2023" name="Int. J. Mol. Sci.">
        <title>De Novo Assembly and Annotation of 11 Diverse Shrub Willow (Salix) Genomes Reveals Novel Gene Organization in Sex-Linked Regions.</title>
        <authorList>
            <person name="Hyden B."/>
            <person name="Feng K."/>
            <person name="Yates T.B."/>
            <person name="Jawdy S."/>
            <person name="Cereghino C."/>
            <person name="Smart L.B."/>
            <person name="Muchero W."/>
        </authorList>
    </citation>
    <scope>NUCLEOTIDE SEQUENCE</scope>
    <source>
        <tissue evidence="2">Shoot tip</tissue>
    </source>
</reference>
<feature type="transmembrane region" description="Helical" evidence="1">
    <location>
        <begin position="27"/>
        <end position="48"/>
    </location>
</feature>
<keyword evidence="3" id="KW-1185">Reference proteome</keyword>
<proteinExistence type="predicted"/>
<evidence type="ECO:0000256" key="1">
    <source>
        <dbReference type="SAM" id="Phobius"/>
    </source>
</evidence>
<keyword evidence="1" id="KW-0472">Membrane</keyword>
<comment type="caution">
    <text evidence="2">The sequence shown here is derived from an EMBL/GenBank/DDBJ whole genome shotgun (WGS) entry which is preliminary data.</text>
</comment>
<keyword evidence="1" id="KW-0812">Transmembrane</keyword>
<name>A0A9Q0TTB5_SALPP</name>
<accession>A0A9Q0TTB5</accession>